<dbReference type="InterPro" id="IPR026263">
    <property type="entry name" value="Alkaline_phosphatase_prok"/>
</dbReference>
<evidence type="ECO:0000313" key="4">
    <source>
        <dbReference type="EMBL" id="MDI9859093.1"/>
    </source>
</evidence>
<keyword evidence="5" id="KW-1185">Reference proteome</keyword>
<dbReference type="PIRSF" id="PIRSF031924">
    <property type="entry name" value="Pi-irrepressible_AP"/>
    <property type="match status" value="1"/>
</dbReference>
<keyword evidence="3" id="KW-0732">Signal</keyword>
<gene>
    <name evidence="4" type="ORF">QM524_07735</name>
</gene>
<evidence type="ECO:0000256" key="2">
    <source>
        <dbReference type="ARBA" id="ARBA00022723"/>
    </source>
</evidence>
<dbReference type="PANTHER" id="PTHR10151">
    <property type="entry name" value="ECTONUCLEOTIDE PYROPHOSPHATASE/PHOSPHODIESTERASE"/>
    <property type="match status" value="1"/>
</dbReference>
<evidence type="ECO:0000256" key="1">
    <source>
        <dbReference type="ARBA" id="ARBA00022553"/>
    </source>
</evidence>
<dbReference type="PANTHER" id="PTHR10151:SF120">
    <property type="entry name" value="BIS(5'-ADENOSYL)-TRIPHOSPHATASE"/>
    <property type="match status" value="1"/>
</dbReference>
<dbReference type="SUPFAM" id="SSF53649">
    <property type="entry name" value="Alkaline phosphatase-like"/>
    <property type="match status" value="1"/>
</dbReference>
<reference evidence="4 5" key="1">
    <citation type="submission" date="2023-05" db="EMBL/GenBank/DDBJ databases">
        <title>Novel species of genus Flectobacillus isolated from stream in China.</title>
        <authorList>
            <person name="Lu H."/>
        </authorList>
    </citation>
    <scope>NUCLEOTIDE SEQUENCE [LARGE SCALE GENOMIC DNA]</scope>
    <source>
        <strain evidence="4 5">KCTC 42575</strain>
    </source>
</reference>
<accession>A0ABT6Y7K1</accession>
<keyword evidence="2" id="KW-0479">Metal-binding</keyword>
<dbReference type="EMBL" id="JASHIF010000007">
    <property type="protein sequence ID" value="MDI9859093.1"/>
    <property type="molecule type" value="Genomic_DNA"/>
</dbReference>
<dbReference type="InterPro" id="IPR002591">
    <property type="entry name" value="Phosphodiest/P_Trfase"/>
</dbReference>
<dbReference type="CDD" id="cd16016">
    <property type="entry name" value="AP-SPAP"/>
    <property type="match status" value="1"/>
</dbReference>
<dbReference type="Gene3D" id="3.40.720.10">
    <property type="entry name" value="Alkaline Phosphatase, subunit A"/>
    <property type="match status" value="1"/>
</dbReference>
<dbReference type="Proteomes" id="UP001236507">
    <property type="component" value="Unassembled WGS sequence"/>
</dbReference>
<dbReference type="Gene3D" id="3.30.1360.150">
    <property type="match status" value="1"/>
</dbReference>
<evidence type="ECO:0000313" key="5">
    <source>
        <dbReference type="Proteomes" id="UP001236507"/>
    </source>
</evidence>
<dbReference type="NCBIfam" id="NF042991">
    <property type="entry name" value="alk_phos_PafA"/>
    <property type="match status" value="1"/>
</dbReference>
<dbReference type="Pfam" id="PF01663">
    <property type="entry name" value="Phosphodiest"/>
    <property type="match status" value="1"/>
</dbReference>
<comment type="caution">
    <text evidence="4">The sequence shown here is derived from an EMBL/GenBank/DDBJ whole genome shotgun (WGS) entry which is preliminary data.</text>
</comment>
<proteinExistence type="predicted"/>
<organism evidence="4 5">
    <name type="scientific">Flectobacillus roseus</name>
    <dbReference type="NCBI Taxonomy" id="502259"/>
    <lineage>
        <taxon>Bacteria</taxon>
        <taxon>Pseudomonadati</taxon>
        <taxon>Bacteroidota</taxon>
        <taxon>Cytophagia</taxon>
        <taxon>Cytophagales</taxon>
        <taxon>Flectobacillaceae</taxon>
        <taxon>Flectobacillus</taxon>
    </lineage>
</organism>
<keyword evidence="1" id="KW-0597">Phosphoprotein</keyword>
<protein>
    <submittedName>
        <fullName evidence="4">Alkaline phosphatase family protein</fullName>
    </submittedName>
</protein>
<dbReference type="InterPro" id="IPR017850">
    <property type="entry name" value="Alkaline_phosphatase_core_sf"/>
</dbReference>
<name>A0ABT6Y7K1_9BACT</name>
<dbReference type="RefSeq" id="WP_283344127.1">
    <property type="nucleotide sequence ID" value="NZ_JASHIF010000007.1"/>
</dbReference>
<evidence type="ECO:0000256" key="3">
    <source>
        <dbReference type="ARBA" id="ARBA00022729"/>
    </source>
</evidence>
<sequence>MNKKLITLFAGLCAVVTDLSAQSPIKSTSKASTAVVKTAPSKPKLVIGIVVDQMRYDYLYRYSNKYTAGGFKRLMGEGFNCRNHHYDYVPTVTAAGHAAIFTGSVPAVDGIIGNEWFDSKSGRTVYCVEDSTVKTIGSATSAGLMSPKNLLVSTITDQVKIAQNHQSKTIGIALKDRGAILPAGHTANAAYWFDSKDGFWISSSFYMNELPSWVKEFNAQKNPQKYVAKGWNTLLPIEQYTESTPDDQPFEGKLSGEQKPVFPHELAAQAGVNLLEVIRSTPYGNSLTKDFAVTAIQNEQLGKGASTDFLTVSFSSTDYVGHAFGPNSIEAEDTYIRLDRDIASLLSFLDTYLGKENVLVFLSADHGVADVPGYWQSKKLPAGTTDGLVLTNTVKDALKASFGEGDYVRADENNQIYLNHETLKTRNLSRAQVFEVVQTALLKRPEVANVIDLQNLANATVPEYQIGYIKNGYNVKRSGDFLYFLNPGWFTGRKTGTTHGSVYRYDTHIPLLWYGWKIKHGETSKRTNISDIAPTVADLLDVLEPNGTVGNVITDVVK</sequence>